<proteinExistence type="predicted"/>
<evidence type="ECO:0000313" key="5">
    <source>
        <dbReference type="EMBL" id="GII26445.1"/>
    </source>
</evidence>
<comment type="caution">
    <text evidence="5">The sequence shown here is derived from an EMBL/GenBank/DDBJ whole genome shotgun (WGS) entry which is preliminary data.</text>
</comment>
<name>A0A8J3TSF4_9ACTN</name>
<dbReference type="InterPro" id="IPR006558">
    <property type="entry name" value="LamG-like"/>
</dbReference>
<organism evidence="5 6">
    <name type="scientific">Planosporangium mesophilum</name>
    <dbReference type="NCBI Taxonomy" id="689768"/>
    <lineage>
        <taxon>Bacteria</taxon>
        <taxon>Bacillati</taxon>
        <taxon>Actinomycetota</taxon>
        <taxon>Actinomycetes</taxon>
        <taxon>Micromonosporales</taxon>
        <taxon>Micromonosporaceae</taxon>
        <taxon>Planosporangium</taxon>
    </lineage>
</organism>
<dbReference type="SMART" id="SM00560">
    <property type="entry name" value="LamGL"/>
    <property type="match status" value="2"/>
</dbReference>
<accession>A0A8J3TSF4</accession>
<keyword evidence="1" id="KW-0732">Signal</keyword>
<dbReference type="InterPro" id="IPR013320">
    <property type="entry name" value="ConA-like_dom_sf"/>
</dbReference>
<feature type="region of interest" description="Disordered" evidence="3">
    <location>
        <begin position="266"/>
        <end position="317"/>
    </location>
</feature>
<sequence length="1222" mass="128464">MAAVNAGAVNADMTVCVTTGEDGMGTGHWRGRRWLLAFGLAVTLVAGLSEPVQAQPERQPAPAPSTSAAAAPKDGPVRDTEAEALAAAKADGVRVEILALRGERREVYANPDGTLTAQEHAQAVWTVRSGRWVPVDATLVKQADGSVAPKAAVIGLKLSGGGDGPLLEADRAGRRMSLRWPARLPTPTLDGPRATYGEVLPGVDLVVNVGPAGFSHVLVVKNAQAARNPKLAALEFALHTEGLEVKAAGDGLAAVDRATDRAVFESGEPTMWDSGAPAGTGTSGAAGTPFGPAPSGSPLGATASDGGTSRAVQAPPDSARVAKLGVRVGGGKLVLTPDRSMLTDAGTRWPVYIDPVWESTSNSAWAMVDSGYPAEEYWKFAGKRDERIGKCPESCNSSLVKRLFYALPTPYAGKSIISAEFRVTLVHTYNSSARSASLYRAAGGISSATNWSNQPGGSGWSGAALQESKSPTAKQASCTATNQNVGFNATAAVREAANNGSSTTTFGIKADNESDITYVKRFCDNAVLAVNYNRAPDRPNTSELTMSPGGACITGANRPYVDAPPQLYAVLRDPDHSSAHAEQVYGSFRIFWPADAPTVSRFYDTPMKVSGSTFSITAPSDLPQNVTIGWEVRASDGTAWGPWSSGQSRCEFIYDNTQPTAPDIDSPEYLPADAGEQTYACAPDEVWRGSVGVYGTFTFDSAATDVKEYWYGFNQNPSAANKLTPTSLGGPASVRWMPDRDGPNFVTVQAVDQANKKSTIAICHFRVATRPPVGRWALNEGGGPAAADDAGGPVAHPATAGGGVAFGAPGPGGTGDAAARLTGTADSYLRTDSAGLVQTQTSFTVSAWVRLTDDTRDRVAVSQDGSGEPGFTLGYDADARSWIFRLPTTDISSLGAWSVSVGPAVKDEWTHLVAVYNAETRGIKLYVNDGTKSASGQRRTAWKSRGAVQIGRATARSGYTDPWVGDISDVILFDRVVVAREVEDLYTLVPNRRAYWPLNEASEGLSPEYAGGQELALQSGASLYRLDVEQDPFGEPALVGSGHLQLDGVDDYASTSSAVANTDHSFTVSTRVRLASAGCGRDMAVLSQAGTRASGFIVRCGAGDRWQLVMSKSDSDGSVVDTATDNQVYPAPTAAGTHLVVVYNAFTNEMQLYVDGQLADSAQAPHNEVWQAGGAFQVGRALVDGAWGQYFSGVVDDVRVYEGAADRTMVQRLALLTEQPDL</sequence>
<feature type="compositionally biased region" description="Low complexity" evidence="3">
    <location>
        <begin position="274"/>
        <end position="298"/>
    </location>
</feature>
<feature type="region of interest" description="Disordered" evidence="3">
    <location>
        <begin position="53"/>
        <end position="78"/>
    </location>
</feature>
<keyword evidence="2" id="KW-1015">Disulfide bond</keyword>
<evidence type="ECO:0000256" key="1">
    <source>
        <dbReference type="ARBA" id="ARBA00022729"/>
    </source>
</evidence>
<protein>
    <recommendedName>
        <fullName evidence="4">LamG-like jellyroll fold domain-containing protein</fullName>
    </recommendedName>
</protein>
<dbReference type="NCBIfam" id="NF033679">
    <property type="entry name" value="DNRLRE_dom"/>
    <property type="match status" value="1"/>
</dbReference>
<evidence type="ECO:0000313" key="6">
    <source>
        <dbReference type="Proteomes" id="UP000599074"/>
    </source>
</evidence>
<dbReference type="Pfam" id="PF13385">
    <property type="entry name" value="Laminin_G_3"/>
    <property type="match status" value="2"/>
</dbReference>
<dbReference type="Proteomes" id="UP000599074">
    <property type="component" value="Unassembled WGS sequence"/>
</dbReference>
<dbReference type="PANTHER" id="PTHR46943">
    <property type="entry name" value="PENTRAXIN-RELATED PROTEIN PTX3"/>
    <property type="match status" value="1"/>
</dbReference>
<keyword evidence="6" id="KW-1185">Reference proteome</keyword>
<dbReference type="PANTHER" id="PTHR46943:SF1">
    <property type="entry name" value="PENTRAXIN-RELATED PROTEIN PTX3"/>
    <property type="match status" value="1"/>
</dbReference>
<dbReference type="SUPFAM" id="SSF49899">
    <property type="entry name" value="Concanavalin A-like lectins/glucanases"/>
    <property type="match status" value="2"/>
</dbReference>
<dbReference type="GO" id="GO:0006955">
    <property type="term" value="P:immune response"/>
    <property type="evidence" value="ECO:0007669"/>
    <property type="project" value="InterPro"/>
</dbReference>
<reference evidence="5" key="1">
    <citation type="submission" date="2021-01" db="EMBL/GenBank/DDBJ databases">
        <title>Whole genome shotgun sequence of Planosporangium mesophilum NBRC 109066.</title>
        <authorList>
            <person name="Komaki H."/>
            <person name="Tamura T."/>
        </authorList>
    </citation>
    <scope>NUCLEOTIDE SEQUENCE</scope>
    <source>
        <strain evidence="5">NBRC 109066</strain>
    </source>
</reference>
<dbReference type="Gene3D" id="2.60.120.200">
    <property type="match status" value="2"/>
</dbReference>
<dbReference type="AlphaFoldDB" id="A0A8J3TSF4"/>
<dbReference type="InterPro" id="IPR042837">
    <property type="entry name" value="PTX3"/>
</dbReference>
<evidence type="ECO:0000256" key="3">
    <source>
        <dbReference type="SAM" id="MobiDB-lite"/>
    </source>
</evidence>
<gene>
    <name evidence="5" type="ORF">Pme01_60420</name>
</gene>
<dbReference type="EMBL" id="BOON01000078">
    <property type="protein sequence ID" value="GII26445.1"/>
    <property type="molecule type" value="Genomic_DNA"/>
</dbReference>
<evidence type="ECO:0000256" key="2">
    <source>
        <dbReference type="ARBA" id="ARBA00023157"/>
    </source>
</evidence>
<feature type="domain" description="LamG-like jellyroll fold" evidence="4">
    <location>
        <begin position="841"/>
        <end position="980"/>
    </location>
</feature>
<evidence type="ECO:0000259" key="4">
    <source>
        <dbReference type="SMART" id="SM00560"/>
    </source>
</evidence>
<feature type="domain" description="LamG-like jellyroll fold" evidence="4">
    <location>
        <begin position="1064"/>
        <end position="1208"/>
    </location>
</feature>
<feature type="compositionally biased region" description="Low complexity" evidence="3">
    <location>
        <begin position="53"/>
        <end position="72"/>
    </location>
</feature>